<accession>A0A2G1MHK1</accession>
<dbReference type="InterPro" id="IPR008948">
    <property type="entry name" value="L-Aspartase-like"/>
</dbReference>
<name>A0A2G1MHK1_9RHOB</name>
<keyword evidence="10" id="KW-1185">Reference proteome</keyword>
<reference evidence="9 10" key="1">
    <citation type="submission" date="2017-08" db="EMBL/GenBank/DDBJ databases">
        <title>Draft Genome Sequence of Loktanella cinnabarina Strain XM1, Isolated from Coastal Surface Water.</title>
        <authorList>
            <person name="Ma R."/>
            <person name="Wang J."/>
            <person name="Wang Q."/>
            <person name="Ma Z."/>
            <person name="Li J."/>
            <person name="Chen L."/>
        </authorList>
    </citation>
    <scope>NUCLEOTIDE SEQUENCE [LARGE SCALE GENOMIC DNA]</scope>
    <source>
        <strain evidence="9 10">XM1</strain>
    </source>
</reference>
<dbReference type="Pfam" id="PF00206">
    <property type="entry name" value="Lyase_1"/>
    <property type="match status" value="1"/>
</dbReference>
<evidence type="ECO:0000256" key="4">
    <source>
        <dbReference type="ARBA" id="ARBA00022571"/>
    </source>
</evidence>
<dbReference type="NCBIfam" id="TIGR00838">
    <property type="entry name" value="argH"/>
    <property type="match status" value="1"/>
</dbReference>
<comment type="similarity">
    <text evidence="6">Belongs to the lyase 1 family. Argininosuccinate lyase subfamily.</text>
</comment>
<dbReference type="PRINTS" id="PR00149">
    <property type="entry name" value="FUMRATELYASE"/>
</dbReference>
<comment type="caution">
    <text evidence="9">The sequence shown here is derived from an EMBL/GenBank/DDBJ whole genome shotgun (WGS) entry which is preliminary data.</text>
</comment>
<protein>
    <recommendedName>
        <fullName evidence="3 6">Argininosuccinate lyase</fullName>
        <shortName evidence="6">ASAL</shortName>
        <ecNumber evidence="3 6">4.3.2.1</ecNumber>
    </recommendedName>
    <alternativeName>
        <fullName evidence="6">Arginosuccinase</fullName>
    </alternativeName>
</protein>
<dbReference type="PANTHER" id="PTHR43814">
    <property type="entry name" value="ARGININOSUCCINATE LYASE"/>
    <property type="match status" value="1"/>
</dbReference>
<dbReference type="GO" id="GO:0005829">
    <property type="term" value="C:cytosol"/>
    <property type="evidence" value="ECO:0007669"/>
    <property type="project" value="TreeGrafter"/>
</dbReference>
<dbReference type="Pfam" id="PF14698">
    <property type="entry name" value="ASL_C2"/>
    <property type="match status" value="1"/>
</dbReference>
<dbReference type="InterPro" id="IPR000362">
    <property type="entry name" value="Fumarate_lyase_fam"/>
</dbReference>
<dbReference type="InterPro" id="IPR029419">
    <property type="entry name" value="Arg_succ_lyase_C"/>
</dbReference>
<evidence type="ECO:0000259" key="8">
    <source>
        <dbReference type="Pfam" id="PF14698"/>
    </source>
</evidence>
<comment type="catalytic activity">
    <reaction evidence="1 6">
        <text>2-(N(omega)-L-arginino)succinate = fumarate + L-arginine</text>
        <dbReference type="Rhea" id="RHEA:24020"/>
        <dbReference type="ChEBI" id="CHEBI:29806"/>
        <dbReference type="ChEBI" id="CHEBI:32682"/>
        <dbReference type="ChEBI" id="CHEBI:57472"/>
        <dbReference type="EC" id="4.3.2.1"/>
    </reaction>
</comment>
<evidence type="ECO:0000313" key="9">
    <source>
        <dbReference type="EMBL" id="PHP28231.1"/>
    </source>
</evidence>
<evidence type="ECO:0000256" key="3">
    <source>
        <dbReference type="ARBA" id="ARBA00012338"/>
    </source>
</evidence>
<dbReference type="InterPro" id="IPR009049">
    <property type="entry name" value="Argininosuccinate_lyase"/>
</dbReference>
<comment type="subcellular location">
    <subcellularLocation>
        <location evidence="6">Cytoplasm</location>
    </subcellularLocation>
</comment>
<feature type="domain" description="Argininosuccinate lyase C-terminal" evidence="8">
    <location>
        <begin position="373"/>
        <end position="412"/>
    </location>
</feature>
<dbReference type="PANTHER" id="PTHR43814:SF1">
    <property type="entry name" value="ARGININOSUCCINATE LYASE"/>
    <property type="match status" value="1"/>
</dbReference>
<feature type="domain" description="Fumarate lyase N-terminal" evidence="7">
    <location>
        <begin position="51"/>
        <end position="308"/>
    </location>
</feature>
<gene>
    <name evidence="6 9" type="primary">argH</name>
    <name evidence="9" type="ORF">CJ301_07605</name>
</gene>
<dbReference type="SUPFAM" id="SSF48557">
    <property type="entry name" value="L-aspartase-like"/>
    <property type="match status" value="1"/>
</dbReference>
<dbReference type="InterPro" id="IPR024083">
    <property type="entry name" value="Fumarase/histidase_N"/>
</dbReference>
<keyword evidence="5 6" id="KW-0456">Lyase</keyword>
<dbReference type="HAMAP" id="MF_00006">
    <property type="entry name" value="Arg_succ_lyase"/>
    <property type="match status" value="1"/>
</dbReference>
<dbReference type="AlphaFoldDB" id="A0A2G1MHK1"/>
<dbReference type="GO" id="GO:0042450">
    <property type="term" value="P:L-arginine biosynthetic process via ornithine"/>
    <property type="evidence" value="ECO:0007669"/>
    <property type="project" value="UniProtKB-UniRule"/>
</dbReference>
<organism evidence="9 10">
    <name type="scientific">Limimaricola cinnabarinus</name>
    <dbReference type="NCBI Taxonomy" id="1125964"/>
    <lineage>
        <taxon>Bacteria</taxon>
        <taxon>Pseudomonadati</taxon>
        <taxon>Pseudomonadota</taxon>
        <taxon>Alphaproteobacteria</taxon>
        <taxon>Rhodobacterales</taxon>
        <taxon>Paracoccaceae</taxon>
        <taxon>Limimaricola</taxon>
    </lineage>
</organism>
<dbReference type="GO" id="GO:0004056">
    <property type="term" value="F:argininosuccinate lyase activity"/>
    <property type="evidence" value="ECO:0007669"/>
    <property type="project" value="UniProtKB-UniRule"/>
</dbReference>
<keyword evidence="6" id="KW-0028">Amino-acid biosynthesis</keyword>
<evidence type="ECO:0000256" key="1">
    <source>
        <dbReference type="ARBA" id="ARBA00000985"/>
    </source>
</evidence>
<keyword evidence="4 6" id="KW-0055">Arginine biosynthesis</keyword>
<sequence length="504" mass="54528">MTMTIHPRDGDDTRFPDSVYRDTVLAPLFDGARLHHAEGFRRIDRAHLVMLAETGILAPAEAARIGRALKAIAAEIDPARLRYTGEVEDYFFLVEAELKRRLGPDLAGRLHTARSRNDIDHTLFKMSLKARLDELLARARRLLSALIDTAERERATLVVAYTHGQPAQPTTFGHYLGAAIEVLIRDIERLEAARATCDLCSMGAAAITTSGFPIDRARVAALLGFAAPQRNAYGCIAAVDYTTGAYAAIELTFLHLGRLIQDLQFWSAFEVGQVYVPNAFVQVSSIMPQKRNPVPIEHLRHLASQTTGRARMMLTIMHNTPFTDMNDSEGESQGAGYGAFDSGARVLDLLAALVGSLRIDGARVAQNIRRSCITITELADTLVRGEGLSFREAHEIAAATARAVVAQGTDLPSGYAPFRRAFEAATGRAPGLDEAGFAAAVGPEHFVAVRDRFGGPAEAAMTEALGAYRAALDGFTRAAEARAAREAGAAAELEDRFNQISEAS</sequence>
<evidence type="ECO:0000313" key="10">
    <source>
        <dbReference type="Proteomes" id="UP000221860"/>
    </source>
</evidence>
<dbReference type="PRINTS" id="PR00145">
    <property type="entry name" value="ARGSUCLYASE"/>
</dbReference>
<proteinExistence type="inferred from homology"/>
<dbReference type="OrthoDB" id="9769623at2"/>
<evidence type="ECO:0000256" key="6">
    <source>
        <dbReference type="HAMAP-Rule" id="MF_00006"/>
    </source>
</evidence>
<dbReference type="Gene3D" id="1.10.275.10">
    <property type="entry name" value="Fumarase/aspartase (N-terminal domain)"/>
    <property type="match status" value="1"/>
</dbReference>
<dbReference type="UniPathway" id="UPA00068">
    <property type="reaction ID" value="UER00114"/>
</dbReference>
<keyword evidence="6" id="KW-0963">Cytoplasm</keyword>
<evidence type="ECO:0000256" key="2">
    <source>
        <dbReference type="ARBA" id="ARBA00004941"/>
    </source>
</evidence>
<dbReference type="Gene3D" id="1.10.40.30">
    <property type="entry name" value="Fumarase/aspartase (C-terminal domain)"/>
    <property type="match status" value="1"/>
</dbReference>
<comment type="pathway">
    <text evidence="2 6">Amino-acid biosynthesis; L-arginine biosynthesis; L-arginine from L-ornithine and carbamoyl phosphate: step 3/3.</text>
</comment>
<dbReference type="CDD" id="cd01359">
    <property type="entry name" value="Argininosuccinate_lyase"/>
    <property type="match status" value="1"/>
</dbReference>
<evidence type="ECO:0000259" key="7">
    <source>
        <dbReference type="Pfam" id="PF00206"/>
    </source>
</evidence>
<evidence type="ECO:0000256" key="5">
    <source>
        <dbReference type="ARBA" id="ARBA00023239"/>
    </source>
</evidence>
<dbReference type="InterPro" id="IPR022761">
    <property type="entry name" value="Fumarate_lyase_N"/>
</dbReference>
<dbReference type="Proteomes" id="UP000221860">
    <property type="component" value="Unassembled WGS sequence"/>
</dbReference>
<dbReference type="EC" id="4.3.2.1" evidence="3 6"/>
<dbReference type="EMBL" id="NQWH01000008">
    <property type="protein sequence ID" value="PHP28231.1"/>
    <property type="molecule type" value="Genomic_DNA"/>
</dbReference>
<dbReference type="Gene3D" id="1.20.200.10">
    <property type="entry name" value="Fumarase/aspartase (Central domain)"/>
    <property type="match status" value="1"/>
</dbReference>